<keyword evidence="5 6" id="KW-0472">Membrane</keyword>
<sequence>MKETVLIQQKNKFAIPFGLLKKDLVFTISLVLAALSCLIQPPKLQYINFHVLISLFNLMLAIKAFEELKVLDKLAISLLNKCKHSKSVSAILILLCFFSSMIVTNDVALLTFVPLALVISQKTNIPMMETVILQTIAANIGSSLTPMGNPQNLFIYSYFGIHPMSFFTTVIFMAVLGISSLYFHIRRLKGSKLRVDLNPVMIGDGKKATIWVMALIIIIASIFGILNDQIAFIITFMFSLLLNKKLLLKIDYLLLITFICFFIFIGNISHTEVVQTFAGKSLNDAGSVFFSSIFFSQLISNVPASILLSHFTTDWKPLLLGVNIGGLGTIIASLASVISYKLYIQSNPSEGKKYLTKFTFYNFSYLFILALLQYAILKFLKMI</sequence>
<comment type="caution">
    <text evidence="8">The sequence shown here is derived from an EMBL/GenBank/DDBJ whole genome shotgun (WGS) entry which is preliminary data.</text>
</comment>
<feature type="transmembrane region" description="Helical" evidence="6">
    <location>
        <begin position="318"/>
        <end position="340"/>
    </location>
</feature>
<evidence type="ECO:0000256" key="6">
    <source>
        <dbReference type="SAM" id="Phobius"/>
    </source>
</evidence>
<evidence type="ECO:0000313" key="8">
    <source>
        <dbReference type="EMBL" id="PLS02398.1"/>
    </source>
</evidence>
<accession>A0A2N5HA59</accession>
<dbReference type="InterPro" id="IPR051475">
    <property type="entry name" value="Diverse_Ion_Transporter"/>
</dbReference>
<feature type="transmembrane region" description="Helical" evidence="6">
    <location>
        <begin position="288"/>
        <end position="311"/>
    </location>
</feature>
<evidence type="ECO:0000256" key="5">
    <source>
        <dbReference type="ARBA" id="ARBA00023136"/>
    </source>
</evidence>
<feature type="transmembrane region" description="Helical" evidence="6">
    <location>
        <begin position="87"/>
        <end position="119"/>
    </location>
</feature>
<dbReference type="EMBL" id="PGVE01000072">
    <property type="protein sequence ID" value="PLS02398.1"/>
    <property type="molecule type" value="Genomic_DNA"/>
</dbReference>
<protein>
    <submittedName>
        <fullName evidence="8">Anion transporter</fullName>
    </submittedName>
</protein>
<dbReference type="Proteomes" id="UP000234950">
    <property type="component" value="Unassembled WGS sequence"/>
</dbReference>
<dbReference type="PANTHER" id="PTHR43568">
    <property type="entry name" value="P PROTEIN"/>
    <property type="match status" value="1"/>
</dbReference>
<keyword evidence="9" id="KW-1185">Reference proteome</keyword>
<keyword evidence="2" id="KW-0813">Transport</keyword>
<proteinExistence type="predicted"/>
<feature type="transmembrane region" description="Helical" evidence="6">
    <location>
        <begin position="24"/>
        <end position="41"/>
    </location>
</feature>
<gene>
    <name evidence="8" type="ORF">CVD27_19785</name>
</gene>
<dbReference type="GO" id="GO:0016020">
    <property type="term" value="C:membrane"/>
    <property type="evidence" value="ECO:0007669"/>
    <property type="project" value="UniProtKB-SubCell"/>
</dbReference>
<evidence type="ECO:0000259" key="7">
    <source>
        <dbReference type="Pfam" id="PF03600"/>
    </source>
</evidence>
<dbReference type="AlphaFoldDB" id="A0A2N5HA59"/>
<evidence type="ECO:0000256" key="3">
    <source>
        <dbReference type="ARBA" id="ARBA00022692"/>
    </source>
</evidence>
<name>A0A2N5HA59_9BACI</name>
<feature type="transmembrane region" description="Helical" evidence="6">
    <location>
        <begin position="250"/>
        <end position="268"/>
    </location>
</feature>
<keyword evidence="3 6" id="KW-0812">Transmembrane</keyword>
<organism evidence="8 9">
    <name type="scientific">Neobacillus cucumis</name>
    <dbReference type="NCBI Taxonomy" id="1740721"/>
    <lineage>
        <taxon>Bacteria</taxon>
        <taxon>Bacillati</taxon>
        <taxon>Bacillota</taxon>
        <taxon>Bacilli</taxon>
        <taxon>Bacillales</taxon>
        <taxon>Bacillaceae</taxon>
        <taxon>Neobacillus</taxon>
    </lineage>
</organism>
<dbReference type="Pfam" id="PF03600">
    <property type="entry name" value="CitMHS"/>
    <property type="match status" value="1"/>
</dbReference>
<keyword evidence="4 6" id="KW-1133">Transmembrane helix</keyword>
<evidence type="ECO:0000256" key="1">
    <source>
        <dbReference type="ARBA" id="ARBA00004141"/>
    </source>
</evidence>
<dbReference type="OrthoDB" id="3177666at2"/>
<dbReference type="InterPro" id="IPR004680">
    <property type="entry name" value="Cit_transptr-like_dom"/>
</dbReference>
<reference evidence="8 9" key="1">
    <citation type="submission" date="2017-11" db="EMBL/GenBank/DDBJ databases">
        <title>Comparitive Functional Genomics of Dry Heat Resistant strains isolated from the Viking Spacecraft.</title>
        <authorList>
            <person name="Seuylemezian A."/>
            <person name="Cooper K."/>
            <person name="Vaishampayan P."/>
        </authorList>
    </citation>
    <scope>NUCLEOTIDE SEQUENCE [LARGE SCALE GENOMIC DNA]</scope>
    <source>
        <strain evidence="8 9">V32-6</strain>
    </source>
</reference>
<feature type="transmembrane region" description="Helical" evidence="6">
    <location>
        <begin position="360"/>
        <end position="380"/>
    </location>
</feature>
<evidence type="ECO:0000256" key="2">
    <source>
        <dbReference type="ARBA" id="ARBA00022448"/>
    </source>
</evidence>
<evidence type="ECO:0000256" key="4">
    <source>
        <dbReference type="ARBA" id="ARBA00022989"/>
    </source>
</evidence>
<evidence type="ECO:0000313" key="9">
    <source>
        <dbReference type="Proteomes" id="UP000234950"/>
    </source>
</evidence>
<dbReference type="GO" id="GO:0055085">
    <property type="term" value="P:transmembrane transport"/>
    <property type="evidence" value="ECO:0007669"/>
    <property type="project" value="InterPro"/>
</dbReference>
<feature type="transmembrane region" description="Helical" evidence="6">
    <location>
        <begin position="47"/>
        <end position="66"/>
    </location>
</feature>
<dbReference type="PANTHER" id="PTHR43568:SF1">
    <property type="entry name" value="P PROTEIN"/>
    <property type="match status" value="1"/>
</dbReference>
<feature type="transmembrane region" description="Helical" evidence="6">
    <location>
        <begin position="166"/>
        <end position="185"/>
    </location>
</feature>
<feature type="transmembrane region" description="Helical" evidence="6">
    <location>
        <begin position="210"/>
        <end position="238"/>
    </location>
</feature>
<comment type="subcellular location">
    <subcellularLocation>
        <location evidence="1">Membrane</location>
        <topology evidence="1">Multi-pass membrane protein</topology>
    </subcellularLocation>
</comment>
<feature type="domain" description="Citrate transporter-like" evidence="7">
    <location>
        <begin position="20"/>
        <end position="308"/>
    </location>
</feature>
<dbReference type="RefSeq" id="WP_101649693.1">
    <property type="nucleotide sequence ID" value="NZ_PGVE01000072.1"/>
</dbReference>